<dbReference type="Pfam" id="PF05013">
    <property type="entry name" value="FGase"/>
    <property type="match status" value="1"/>
</dbReference>
<accession>A0ABP7MGS3</accession>
<proteinExistence type="predicted"/>
<dbReference type="Gene3D" id="3.40.630.40">
    <property type="entry name" value="Zn-dependent exopeptidases"/>
    <property type="match status" value="1"/>
</dbReference>
<dbReference type="EMBL" id="BAAAZU010000004">
    <property type="protein sequence ID" value="GAA3920330.1"/>
    <property type="molecule type" value="Genomic_DNA"/>
</dbReference>
<organism evidence="1 2">
    <name type="scientific">Luteimonas lutimaris</name>
    <dbReference type="NCBI Taxonomy" id="698645"/>
    <lineage>
        <taxon>Bacteria</taxon>
        <taxon>Pseudomonadati</taxon>
        <taxon>Pseudomonadota</taxon>
        <taxon>Gammaproteobacteria</taxon>
        <taxon>Lysobacterales</taxon>
        <taxon>Lysobacteraceae</taxon>
        <taxon>Luteimonas</taxon>
    </lineage>
</organism>
<keyword evidence="2" id="KW-1185">Reference proteome</keyword>
<gene>
    <name evidence="1" type="ORF">GCM10022229_12510</name>
</gene>
<dbReference type="RefSeq" id="WP_344759092.1">
    <property type="nucleotide sequence ID" value="NZ_BAAAZU010000004.1"/>
</dbReference>
<dbReference type="SUPFAM" id="SSF53187">
    <property type="entry name" value="Zn-dependent exopeptidases"/>
    <property type="match status" value="1"/>
</dbReference>
<evidence type="ECO:0000313" key="2">
    <source>
        <dbReference type="Proteomes" id="UP001501727"/>
    </source>
</evidence>
<comment type="caution">
    <text evidence="1">The sequence shown here is derived from an EMBL/GenBank/DDBJ whole genome shotgun (WGS) entry which is preliminary data.</text>
</comment>
<protein>
    <submittedName>
        <fullName evidence="1">N-formylglutamate amidohydrolase</fullName>
    </submittedName>
</protein>
<name>A0ABP7MGS3_9GAMM</name>
<reference evidence="2" key="1">
    <citation type="journal article" date="2019" name="Int. J. Syst. Evol. Microbiol.">
        <title>The Global Catalogue of Microorganisms (GCM) 10K type strain sequencing project: providing services to taxonomists for standard genome sequencing and annotation.</title>
        <authorList>
            <consortium name="The Broad Institute Genomics Platform"/>
            <consortium name="The Broad Institute Genome Sequencing Center for Infectious Disease"/>
            <person name="Wu L."/>
            <person name="Ma J."/>
        </authorList>
    </citation>
    <scope>NUCLEOTIDE SEQUENCE [LARGE SCALE GENOMIC DNA]</scope>
    <source>
        <strain evidence="2">JCM 16916</strain>
    </source>
</reference>
<evidence type="ECO:0000313" key="1">
    <source>
        <dbReference type="EMBL" id="GAA3920330.1"/>
    </source>
</evidence>
<sequence>MTHDNDASAWFGDAQRLVQLRECDDWDLVLGNGPVVATAIHDGHRMRRSLLPHLAIDEADRRRDEDPFTGMLTSVGDVRLRVRNSRFQVDLNRPRDKALSTDPADTWGIRFWKGPLPEEERALSLSAHDRFYAMMTALVDALVARWGCVLLLDIHSYNYRRDGADADPADPARNPDIELGVTTLDASRWGDTARRFAEVLRQAPVAGRAPDVRNNVRYPTGGHFPEWVYAKWGDRVCTISPEYKKIHMDEWTGQLDIAALEDFRDGLEHAVAAVRGGFLP</sequence>
<dbReference type="InterPro" id="IPR007709">
    <property type="entry name" value="N-FG_amidohydro"/>
</dbReference>
<dbReference type="Proteomes" id="UP001501727">
    <property type="component" value="Unassembled WGS sequence"/>
</dbReference>